<evidence type="ECO:0000313" key="2">
    <source>
        <dbReference type="EMBL" id="EEF45720.1"/>
    </source>
</evidence>
<dbReference type="AlphaFoldDB" id="B9RSI2"/>
<dbReference type="EMBL" id="EQ973810">
    <property type="protein sequence ID" value="EEF45720.1"/>
    <property type="molecule type" value="Genomic_DNA"/>
</dbReference>
<proteinExistence type="predicted"/>
<dbReference type="Proteomes" id="UP000008311">
    <property type="component" value="Unassembled WGS sequence"/>
</dbReference>
<reference evidence="3" key="1">
    <citation type="journal article" date="2010" name="Nat. Biotechnol.">
        <title>Draft genome sequence of the oilseed species Ricinus communis.</title>
        <authorList>
            <person name="Chan A.P."/>
            <person name="Crabtree J."/>
            <person name="Zhao Q."/>
            <person name="Lorenzi H."/>
            <person name="Orvis J."/>
            <person name="Puiu D."/>
            <person name="Melake-Berhan A."/>
            <person name="Jones K.M."/>
            <person name="Redman J."/>
            <person name="Chen G."/>
            <person name="Cahoon E.B."/>
            <person name="Gedil M."/>
            <person name="Stanke M."/>
            <person name="Haas B.J."/>
            <person name="Wortman J.R."/>
            <person name="Fraser-Liggett C.M."/>
            <person name="Ravel J."/>
            <person name="Rabinowicz P.D."/>
        </authorList>
    </citation>
    <scope>NUCLEOTIDE SEQUENCE [LARGE SCALE GENOMIC DNA]</scope>
    <source>
        <strain evidence="3">cv. Hale</strain>
    </source>
</reference>
<feature type="coiled-coil region" evidence="1">
    <location>
        <begin position="66"/>
        <end position="93"/>
    </location>
</feature>
<gene>
    <name evidence="2" type="ORF">RCOM_1244290</name>
</gene>
<sequence length="97" mass="11594">MEKASWYNNNNAMVGGPFKGFQVDHQVDYRCLLRAVIRRREKVLSKESFRLKHLAERACMCDFLEMESELKMLKAKELKMEEAEKELKWVKQIKELL</sequence>
<name>B9RSI2_RICCO</name>
<keyword evidence="1" id="KW-0175">Coiled coil</keyword>
<evidence type="ECO:0000256" key="1">
    <source>
        <dbReference type="SAM" id="Coils"/>
    </source>
</evidence>
<evidence type="ECO:0000313" key="3">
    <source>
        <dbReference type="Proteomes" id="UP000008311"/>
    </source>
</evidence>
<accession>B9RSI2</accession>
<organism evidence="2 3">
    <name type="scientific">Ricinus communis</name>
    <name type="common">Castor bean</name>
    <dbReference type="NCBI Taxonomy" id="3988"/>
    <lineage>
        <taxon>Eukaryota</taxon>
        <taxon>Viridiplantae</taxon>
        <taxon>Streptophyta</taxon>
        <taxon>Embryophyta</taxon>
        <taxon>Tracheophyta</taxon>
        <taxon>Spermatophyta</taxon>
        <taxon>Magnoliopsida</taxon>
        <taxon>eudicotyledons</taxon>
        <taxon>Gunneridae</taxon>
        <taxon>Pentapetalae</taxon>
        <taxon>rosids</taxon>
        <taxon>fabids</taxon>
        <taxon>Malpighiales</taxon>
        <taxon>Euphorbiaceae</taxon>
        <taxon>Acalyphoideae</taxon>
        <taxon>Acalypheae</taxon>
        <taxon>Ricinus</taxon>
    </lineage>
</organism>
<keyword evidence="3" id="KW-1185">Reference proteome</keyword>
<protein>
    <submittedName>
        <fullName evidence="2">Uncharacterized protein</fullName>
    </submittedName>
</protein>
<dbReference type="InParanoid" id="B9RSI2"/>